<accession>A0ABQ1Y8G9</accession>
<dbReference type="EMBL" id="BMFT01000001">
    <property type="protein sequence ID" value="GGH16672.1"/>
    <property type="molecule type" value="Genomic_DNA"/>
</dbReference>
<keyword evidence="1" id="KW-0472">Membrane</keyword>
<proteinExistence type="predicted"/>
<keyword evidence="1" id="KW-0812">Transmembrane</keyword>
<organism evidence="2 3">
    <name type="scientific">Paenibacillus segetis</name>
    <dbReference type="NCBI Taxonomy" id="1325360"/>
    <lineage>
        <taxon>Bacteria</taxon>
        <taxon>Bacillati</taxon>
        <taxon>Bacillota</taxon>
        <taxon>Bacilli</taxon>
        <taxon>Bacillales</taxon>
        <taxon>Paenibacillaceae</taxon>
        <taxon>Paenibacillus</taxon>
    </lineage>
</organism>
<reference evidence="3" key="1">
    <citation type="journal article" date="2019" name="Int. J. Syst. Evol. Microbiol.">
        <title>The Global Catalogue of Microorganisms (GCM) 10K type strain sequencing project: providing services to taxonomists for standard genome sequencing and annotation.</title>
        <authorList>
            <consortium name="The Broad Institute Genomics Platform"/>
            <consortium name="The Broad Institute Genome Sequencing Center for Infectious Disease"/>
            <person name="Wu L."/>
            <person name="Ma J."/>
        </authorList>
    </citation>
    <scope>NUCLEOTIDE SEQUENCE [LARGE SCALE GENOMIC DNA]</scope>
    <source>
        <strain evidence="3">CGMCC 1.12769</strain>
    </source>
</reference>
<sequence>MFEGVKLFAAVIEHPENIKMFAFVYITSVIIFKDIKAVTKVITTIAMSYSIVYTVANLLFG</sequence>
<name>A0ABQ1Y8G9_9BACL</name>
<comment type="caution">
    <text evidence="2">The sequence shown here is derived from an EMBL/GenBank/DDBJ whole genome shotgun (WGS) entry which is preliminary data.</text>
</comment>
<evidence type="ECO:0000313" key="2">
    <source>
        <dbReference type="EMBL" id="GGH16672.1"/>
    </source>
</evidence>
<keyword evidence="1" id="KW-1133">Transmembrane helix</keyword>
<protein>
    <submittedName>
        <fullName evidence="2">Uncharacterized protein</fullName>
    </submittedName>
</protein>
<evidence type="ECO:0000256" key="1">
    <source>
        <dbReference type="SAM" id="Phobius"/>
    </source>
</evidence>
<gene>
    <name evidence="2" type="ORF">GCM10008013_11580</name>
</gene>
<keyword evidence="3" id="KW-1185">Reference proteome</keyword>
<evidence type="ECO:0000313" key="3">
    <source>
        <dbReference type="Proteomes" id="UP000659344"/>
    </source>
</evidence>
<dbReference type="RefSeq" id="WP_188536697.1">
    <property type="nucleotide sequence ID" value="NZ_BMFT01000001.1"/>
</dbReference>
<dbReference type="Proteomes" id="UP000659344">
    <property type="component" value="Unassembled WGS sequence"/>
</dbReference>
<feature type="transmembrane region" description="Helical" evidence="1">
    <location>
        <begin position="41"/>
        <end position="60"/>
    </location>
</feature>